<sequence>MLQSQVTNPYLELCYGQLYDFKDTCELTYRLDIYRSRTVRPFKSYGHRRDHLPQNGVRQNVALRDRMNKESPTVPPAPRQIGISNSTAPRLFCSRI</sequence>
<proteinExistence type="predicted"/>
<dbReference type="Proteomes" id="UP000299102">
    <property type="component" value="Unassembled WGS sequence"/>
</dbReference>
<evidence type="ECO:0000313" key="2">
    <source>
        <dbReference type="EMBL" id="GBP53491.1"/>
    </source>
</evidence>
<organism evidence="2 3">
    <name type="scientific">Eumeta variegata</name>
    <name type="common">Bagworm moth</name>
    <name type="synonym">Eumeta japonica</name>
    <dbReference type="NCBI Taxonomy" id="151549"/>
    <lineage>
        <taxon>Eukaryota</taxon>
        <taxon>Metazoa</taxon>
        <taxon>Ecdysozoa</taxon>
        <taxon>Arthropoda</taxon>
        <taxon>Hexapoda</taxon>
        <taxon>Insecta</taxon>
        <taxon>Pterygota</taxon>
        <taxon>Neoptera</taxon>
        <taxon>Endopterygota</taxon>
        <taxon>Lepidoptera</taxon>
        <taxon>Glossata</taxon>
        <taxon>Ditrysia</taxon>
        <taxon>Tineoidea</taxon>
        <taxon>Psychidae</taxon>
        <taxon>Oiketicinae</taxon>
        <taxon>Eumeta</taxon>
    </lineage>
</organism>
<reference evidence="2 3" key="1">
    <citation type="journal article" date="2019" name="Commun. Biol.">
        <title>The bagworm genome reveals a unique fibroin gene that provides high tensile strength.</title>
        <authorList>
            <person name="Kono N."/>
            <person name="Nakamura H."/>
            <person name="Ohtoshi R."/>
            <person name="Tomita M."/>
            <person name="Numata K."/>
            <person name="Arakawa K."/>
        </authorList>
    </citation>
    <scope>NUCLEOTIDE SEQUENCE [LARGE SCALE GENOMIC DNA]</scope>
</reference>
<name>A0A4C1WQC5_EUMVA</name>
<comment type="caution">
    <text evidence="2">The sequence shown here is derived from an EMBL/GenBank/DDBJ whole genome shotgun (WGS) entry which is preliminary data.</text>
</comment>
<evidence type="ECO:0000313" key="3">
    <source>
        <dbReference type="Proteomes" id="UP000299102"/>
    </source>
</evidence>
<evidence type="ECO:0000256" key="1">
    <source>
        <dbReference type="SAM" id="MobiDB-lite"/>
    </source>
</evidence>
<dbReference type="EMBL" id="BGZK01000626">
    <property type="protein sequence ID" value="GBP53491.1"/>
    <property type="molecule type" value="Genomic_DNA"/>
</dbReference>
<gene>
    <name evidence="2" type="ORF">EVAR_49678_1</name>
</gene>
<keyword evidence="3" id="KW-1185">Reference proteome</keyword>
<accession>A0A4C1WQC5</accession>
<dbReference type="AlphaFoldDB" id="A0A4C1WQC5"/>
<feature type="region of interest" description="Disordered" evidence="1">
    <location>
        <begin position="68"/>
        <end position="88"/>
    </location>
</feature>
<protein>
    <submittedName>
        <fullName evidence="2">Uncharacterized protein</fullName>
    </submittedName>
</protein>